<reference evidence="2 3" key="1">
    <citation type="journal article" date="2018" name="BMC Genomics">
        <title>Comparative genome analyses reveal sequence features reflecting distinct modes of host-adaptation between dicot and monocot powdery mildew.</title>
        <authorList>
            <person name="Wu Y."/>
            <person name="Ma X."/>
            <person name="Pan Z."/>
            <person name="Kale S.D."/>
            <person name="Song Y."/>
            <person name="King H."/>
            <person name="Zhang Q."/>
            <person name="Presley C."/>
            <person name="Deng X."/>
            <person name="Wei C.I."/>
            <person name="Xiao S."/>
        </authorList>
    </citation>
    <scope>NUCLEOTIDE SEQUENCE [LARGE SCALE GENOMIC DNA]</scope>
    <source>
        <strain evidence="2">UMSG1</strain>
    </source>
</reference>
<feature type="compositionally biased region" description="Basic and acidic residues" evidence="1">
    <location>
        <begin position="564"/>
        <end position="575"/>
    </location>
</feature>
<proteinExistence type="predicted"/>
<dbReference type="AlphaFoldDB" id="A0A420II16"/>
<feature type="compositionally biased region" description="Acidic residues" evidence="1">
    <location>
        <begin position="540"/>
        <end position="562"/>
    </location>
</feature>
<organism evidence="2 3">
    <name type="scientific">Golovinomyces cichoracearum</name>
    <dbReference type="NCBI Taxonomy" id="62708"/>
    <lineage>
        <taxon>Eukaryota</taxon>
        <taxon>Fungi</taxon>
        <taxon>Dikarya</taxon>
        <taxon>Ascomycota</taxon>
        <taxon>Pezizomycotina</taxon>
        <taxon>Leotiomycetes</taxon>
        <taxon>Erysiphales</taxon>
        <taxon>Erysiphaceae</taxon>
        <taxon>Golovinomyces</taxon>
    </lineage>
</organism>
<evidence type="ECO:0000313" key="3">
    <source>
        <dbReference type="Proteomes" id="UP000285326"/>
    </source>
</evidence>
<comment type="caution">
    <text evidence="2">The sequence shown here is derived from an EMBL/GenBank/DDBJ whole genome shotgun (WGS) entry which is preliminary data.</text>
</comment>
<feature type="region of interest" description="Disordered" evidence="1">
    <location>
        <begin position="512"/>
        <end position="654"/>
    </location>
</feature>
<evidence type="ECO:0000256" key="1">
    <source>
        <dbReference type="SAM" id="MobiDB-lite"/>
    </source>
</evidence>
<name>A0A420II16_9PEZI</name>
<evidence type="ECO:0000313" key="2">
    <source>
        <dbReference type="EMBL" id="RKF74153.1"/>
    </source>
</evidence>
<dbReference type="Proteomes" id="UP000285326">
    <property type="component" value="Unassembled WGS sequence"/>
</dbReference>
<feature type="compositionally biased region" description="Polar residues" evidence="1">
    <location>
        <begin position="255"/>
        <end position="267"/>
    </location>
</feature>
<feature type="compositionally biased region" description="Basic and acidic residues" evidence="1">
    <location>
        <begin position="634"/>
        <end position="654"/>
    </location>
</feature>
<protein>
    <submittedName>
        <fullName evidence="2">Uncharacterized protein</fullName>
    </submittedName>
</protein>
<feature type="compositionally biased region" description="Basic and acidic residues" evidence="1">
    <location>
        <begin position="479"/>
        <end position="496"/>
    </location>
</feature>
<feature type="region of interest" description="Disordered" evidence="1">
    <location>
        <begin position="479"/>
        <end position="500"/>
    </location>
</feature>
<feature type="region of interest" description="Disordered" evidence="1">
    <location>
        <begin position="218"/>
        <end position="317"/>
    </location>
</feature>
<gene>
    <name evidence="2" type="ORF">GcM1_241142</name>
</gene>
<feature type="compositionally biased region" description="Polar residues" evidence="1">
    <location>
        <begin position="233"/>
        <end position="246"/>
    </location>
</feature>
<feature type="compositionally biased region" description="Basic and acidic residues" evidence="1">
    <location>
        <begin position="522"/>
        <end position="539"/>
    </location>
</feature>
<sequence length="773" mass="87968">MPPSLEARYLLSATIILARLSEILTSAASENEAFFNEFYDRHDAATHNNTPESQSLTQRRTHIEAISVGINSPCLCHTHASRERSYEADKNLTITSSSRQDHRSDSHRGQHRALQVSRNTLSAIIYTVEEALRNPHPFTRDIIEETASMSDIIYSQPRSSEKRDENESYKASLATGITSGMRAPREIMRDRTAREARRKADLEQRDILERTRARDEDALLKQAQRNSDRRDTSNAIGRSNKTYDGVSSSSNRSSGTRFMNNSKQENPQKPCDEPSGHSYNQQIYRNDKDKPTVAGGDEVDEDWPVPKQLETPSNATRIPCQLGTRPPAINSAPGIRSSFPHAFERWETLSAHWEGLTSFWIRRLEENSRETERDPLLQQLSRQVTDLSAAGANLFHAVVELQRLRASSERKFQRWFLETRAELERNQEIHATQERKLQAEVQARASIEAELVKQEKEKLGNEKKLDEMRRELQISKEEAKRAWDELGRREQEERARVTSLRDGLPTVISGVEVVPMISSRPKRSESTRNNEDRSERPDNGEDGGESDDIDNDSDSDAGESYDEASSRHDIPEPHRSPISQISGAADRSSNKASSSDEKKAERNTGNTFYQQTEGTYLHSTEKISPEPAQKSYVSHRDEQEDGEKYEVERQNRLIVGRSDDKSGYISEVETPLNAVPYDNEMNRLAHYRQTSSADYDRNNPAITSYLQSSGSYSEPGIVLDESIDYSGYARQGYGPDHEWSSVPRHHHPTRLSDVMEEDERSRTSTSQISRSRE</sequence>
<feature type="region of interest" description="Disordered" evidence="1">
    <location>
        <begin position="727"/>
        <end position="773"/>
    </location>
</feature>
<dbReference type="EMBL" id="MCBS01024110">
    <property type="protein sequence ID" value="RKF74153.1"/>
    <property type="molecule type" value="Genomic_DNA"/>
</dbReference>
<feature type="region of interest" description="Disordered" evidence="1">
    <location>
        <begin position="86"/>
        <end position="114"/>
    </location>
</feature>
<feature type="compositionally biased region" description="Low complexity" evidence="1">
    <location>
        <begin position="763"/>
        <end position="773"/>
    </location>
</feature>
<feature type="compositionally biased region" description="Polar residues" evidence="1">
    <location>
        <begin position="603"/>
        <end position="618"/>
    </location>
</feature>
<feature type="compositionally biased region" description="Basic and acidic residues" evidence="1">
    <location>
        <begin position="99"/>
        <end position="108"/>
    </location>
</feature>
<accession>A0A420II16</accession>